<evidence type="ECO:0000256" key="2">
    <source>
        <dbReference type="ARBA" id="ARBA00023157"/>
    </source>
</evidence>
<dbReference type="Gene3D" id="2.60.120.290">
    <property type="entry name" value="Spermadhesin, CUB domain"/>
    <property type="match status" value="2"/>
</dbReference>
<evidence type="ECO:0000256" key="3">
    <source>
        <dbReference type="SAM" id="SignalP"/>
    </source>
</evidence>
<dbReference type="SUPFAM" id="SSF55486">
    <property type="entry name" value="Metalloproteases ('zincins'), catalytic domain"/>
    <property type="match status" value="1"/>
</dbReference>
<feature type="chain" id="PRO_5045701368" evidence="3">
    <location>
        <begin position="20"/>
        <end position="1922"/>
    </location>
</feature>
<dbReference type="PANTHER" id="PTHR39385:SF2">
    <property type="entry name" value="SLIT-LIKE 3 PROTEIN"/>
    <property type="match status" value="1"/>
</dbReference>
<dbReference type="InterPro" id="IPR024079">
    <property type="entry name" value="MetalloPept_cat_dom_sf"/>
</dbReference>
<dbReference type="PROSITE" id="PS50853">
    <property type="entry name" value="FN3"/>
    <property type="match status" value="4"/>
</dbReference>
<dbReference type="SMART" id="SM00042">
    <property type="entry name" value="CUB"/>
    <property type="match status" value="2"/>
</dbReference>
<accession>A0ABY7RV86</accession>
<proteinExistence type="predicted"/>
<feature type="domain" description="CUB" evidence="4">
    <location>
        <begin position="1708"/>
        <end position="1838"/>
    </location>
</feature>
<organism evidence="6 7">
    <name type="scientific">Psychroserpens ponticola</name>
    <dbReference type="NCBI Taxonomy" id="2932268"/>
    <lineage>
        <taxon>Bacteria</taxon>
        <taxon>Pseudomonadati</taxon>
        <taxon>Bacteroidota</taxon>
        <taxon>Flavobacteriia</taxon>
        <taxon>Flavobacteriales</taxon>
        <taxon>Flavobacteriaceae</taxon>
        <taxon>Psychroserpens</taxon>
    </lineage>
</organism>
<keyword evidence="7" id="KW-1185">Reference proteome</keyword>
<evidence type="ECO:0000313" key="7">
    <source>
        <dbReference type="Proteomes" id="UP001202717"/>
    </source>
</evidence>
<dbReference type="PANTHER" id="PTHR39385">
    <property type="entry name" value="PROTEIN CBG20422"/>
    <property type="match status" value="1"/>
</dbReference>
<dbReference type="Pfam" id="PF18962">
    <property type="entry name" value="Por_Secre_tail"/>
    <property type="match status" value="1"/>
</dbReference>
<protein>
    <submittedName>
        <fullName evidence="6">M12 family metallo-peptidase</fullName>
    </submittedName>
</protein>
<feature type="domain" description="Fibronectin type-III" evidence="5">
    <location>
        <begin position="1342"/>
        <end position="1434"/>
    </location>
</feature>
<reference evidence="6 7" key="1">
    <citation type="submission" date="2023-01" db="EMBL/GenBank/DDBJ databases">
        <title>Psychroserpens ponticola sp. nov., isolated from seawater.</title>
        <authorList>
            <person name="Kristyanto S."/>
            <person name="Jung J."/>
            <person name="Kim J.M."/>
            <person name="Jeon C.O."/>
        </authorList>
    </citation>
    <scope>NUCLEOTIDE SEQUENCE [LARGE SCALE GENOMIC DNA]</scope>
    <source>
        <strain evidence="6 7">MSW6</strain>
    </source>
</reference>
<dbReference type="Pfam" id="PF13583">
    <property type="entry name" value="Reprolysin_4"/>
    <property type="match status" value="1"/>
</dbReference>
<evidence type="ECO:0000313" key="6">
    <source>
        <dbReference type="EMBL" id="WCO01027.1"/>
    </source>
</evidence>
<dbReference type="CDD" id="cd00041">
    <property type="entry name" value="CUB"/>
    <property type="match status" value="2"/>
</dbReference>
<evidence type="ECO:0000256" key="1">
    <source>
        <dbReference type="ARBA" id="ARBA00022729"/>
    </source>
</evidence>
<dbReference type="RefSeq" id="WP_249996034.1">
    <property type="nucleotide sequence ID" value="NZ_CP116221.1"/>
</dbReference>
<dbReference type="SUPFAM" id="SSF49265">
    <property type="entry name" value="Fibronectin type III"/>
    <property type="match status" value="4"/>
</dbReference>
<dbReference type="Proteomes" id="UP001202717">
    <property type="component" value="Chromosome"/>
</dbReference>
<dbReference type="EMBL" id="CP116221">
    <property type="protein sequence ID" value="WCO01027.1"/>
    <property type="molecule type" value="Genomic_DNA"/>
</dbReference>
<evidence type="ECO:0000259" key="5">
    <source>
        <dbReference type="PROSITE" id="PS50853"/>
    </source>
</evidence>
<feature type="domain" description="Fibronectin type-III" evidence="5">
    <location>
        <begin position="1638"/>
        <end position="1730"/>
    </location>
</feature>
<keyword evidence="1 3" id="KW-0732">Signal</keyword>
<dbReference type="InterPro" id="IPR026444">
    <property type="entry name" value="Secre_tail"/>
</dbReference>
<dbReference type="PROSITE" id="PS01180">
    <property type="entry name" value="CUB"/>
    <property type="match status" value="2"/>
</dbReference>
<dbReference type="Gene3D" id="3.40.390.10">
    <property type="entry name" value="Collagenase (Catalytic Domain)"/>
    <property type="match status" value="1"/>
</dbReference>
<keyword evidence="2" id="KW-1015">Disulfide bond</keyword>
<dbReference type="SMART" id="SM00060">
    <property type="entry name" value="FN3"/>
    <property type="match status" value="5"/>
</dbReference>
<feature type="signal peptide" evidence="3">
    <location>
        <begin position="1"/>
        <end position="19"/>
    </location>
</feature>
<dbReference type="InterPro" id="IPR035914">
    <property type="entry name" value="Sperma_CUB_dom_sf"/>
</dbReference>
<dbReference type="CDD" id="cd00063">
    <property type="entry name" value="FN3"/>
    <property type="match status" value="4"/>
</dbReference>
<dbReference type="InterPro" id="IPR000859">
    <property type="entry name" value="CUB_dom"/>
</dbReference>
<gene>
    <name evidence="6" type="ORF">MUN68_013230</name>
</gene>
<feature type="domain" description="CUB" evidence="4">
    <location>
        <begin position="934"/>
        <end position="1040"/>
    </location>
</feature>
<dbReference type="Gene3D" id="2.60.40.10">
    <property type="entry name" value="Immunoglobulins"/>
    <property type="match status" value="7"/>
</dbReference>
<dbReference type="InterPro" id="IPR013783">
    <property type="entry name" value="Ig-like_fold"/>
</dbReference>
<dbReference type="InterPro" id="IPR003961">
    <property type="entry name" value="FN3_dom"/>
</dbReference>
<evidence type="ECO:0000259" key="4">
    <source>
        <dbReference type="PROSITE" id="PS01180"/>
    </source>
</evidence>
<dbReference type="SUPFAM" id="SSF49854">
    <property type="entry name" value="Spermadhesin, CUB domain"/>
    <property type="match status" value="2"/>
</dbReference>
<dbReference type="Pfam" id="PF00431">
    <property type="entry name" value="CUB"/>
    <property type="match status" value="2"/>
</dbReference>
<feature type="domain" description="Fibronectin type-III" evidence="5">
    <location>
        <begin position="1046"/>
        <end position="1138"/>
    </location>
</feature>
<dbReference type="Pfam" id="PF00041">
    <property type="entry name" value="fn3"/>
    <property type="match status" value="1"/>
</dbReference>
<name>A0ABY7RV86_9FLAO</name>
<feature type="domain" description="Fibronectin type-III" evidence="5">
    <location>
        <begin position="844"/>
        <end position="932"/>
    </location>
</feature>
<sequence>MRKTSLVIAFLLLCCNVFAQKNVWEKTIISTTQKQIPDQPQKSIQFRLNAQQFIQQISSVPSRFSVKQSQVIIELPNENGILERYYMYEASNFHPELAAKFPSIKSYIAKGIKNNAIARISYAPSQGIQVAIANLNRETILIKPLDLKKNIYSVFSRSELNNRLTDFECATIDEYSNRTSNFDSGEQRNADDGNLRLYRAAISTTGEFSQFFQDGTEVDDQERKAKVLAAINTSLTRINGIFERDFSVTMQLIANNEDVIFLNPATDPYSIDNGILQNTLDSTIGDANYDVGHLFGYENNIYGNAGCIACVCTPGQKGSGYTVHSAPDSDHFNIIASHEFGHQFGGWHVQSNFNCRSSNELQEVEPGSGSTIMGYAGICPANVQNESDDYFNYVDIRDIAEWTINGSSCAQIISTANEAPTANAGNDFIIPISTAFILEGQGTDVDNNMLSFCWEENDPENPFSDQPPSPTRVQGPMFRSKLPDLNPNRYMPQIDDVIIGNITPTWEVVPSIGRTMDFVLTVRDNAIGGGQTASDEMTVTVDATSGPFTVTSQSVSETWDVGNNITINWEVAGTNIAPINATEVDILLSIDGGYTYPFTLIENTLNDGTQTILIPNVPTTSQGRIMVRASNNIFYALNSSDINIQTSEFLMNFSDSAISICQPNDAVYNFTYNTILGFTETTTFSAEGLPNGASITFNPTSASEDNIDVEVVISNSQNIDLGNHNIIIKGNSASIEKSSIISLSVYNNTINSPNLTYPLDGETGIDLNDNLTWQEDVNASSYEIQVATDVNFNTIIADLEVFSNSHAVSELDYNTTYFWRVRSRNECGLSNYSNPYSFVTFCIAPSNLMVTTAFTNALEISWIENGSATSWEVEVVPSGDSPTGTGTLVSSNPYTHSGLSSLTSYDIYVRSICSVSNVSGWVGPISFITPADFCNGNHFYDSGGENGNYTDGENSTTIIAPSDGFNSVTVTFNSFQLEGCCDALRVYDGLDINAPLLGQYTGTTNPGPFTSNNPSGALTFWFTSDSSVTFEGWDATVICESISCPNPTNLLVSNVTTSSADLSWTAGSDETAWEIEYGLVGFIQGTGTVLQVTNNPFSLTGLDYNTGYDYYIRANCGINPGDDDSSWIGPIAFTTQNINPPGYLTAVLSDQELGTVDLNWGEPSGIVGRWLLNFDHSCNNNYSQAEIVFNSDGTFSVPPDGVLGVWELIGDQISWTFDNNGFQYFGTLTGSHMEGITSSNGCWFADFISVDYNFQIILGELMINGEPSENANTLYTINSNSLAFIEYNVYRDGQVIAVTSETTYIDTLPDYGIYDYYVTAIYDEGESQPSNVETVEWVSCLEPSDLLVSNITTSSADLSWTAGSDETAWEIEYGLVGFIQGAGTVLQVTNNPFSLTGLDYNTGYDYYIRANCGINPGDDDSSWIGPIAFTTQNINPPGYLTAVLSDQELGTVDLNWGEPSSIVGRWLLNFDHNCNNSYSQVEMIFLDGGTFNIPSEGNSGTWELIGNQITWTFDDTGFQYFGTLTGNHMEGTTSSNGCWFADFISVDYNFQVIVGELMSNGEPSENANTLYTINSNSLAFIEYNVYRDGQVIAVTSETTYIDTLPDYGIYDYYVTAIYDEGESQPSNVETVEWVSCLEPSDLLVSNITTSSADLSWTAGSDETAWEIEYGLVGFIQGTGTVLQVTNNPFSVMGLDSNTEYDYYIRANCGVNPGDDDSSWVGPISFTTLFDFCNGDHFYDSGGENGNYTDGENSTTIIAPSDGFNRVTVTFNSFQLESCCDALRVYDGLDINAPLLGLYTGTTNPGPFTSNNPSGALTFWFTSDSSVTFDGWDATISCQTLSTTEFNFVGLKYYPNPVKDVFNVSYIREISFIEVYNILGQNIMSIKPKTNAVELDFSNYESGAYFVKIWVDDNLKIVKLIKE</sequence>
<dbReference type="NCBIfam" id="TIGR04183">
    <property type="entry name" value="Por_Secre_tail"/>
    <property type="match status" value="1"/>
</dbReference>
<dbReference type="InterPro" id="IPR036116">
    <property type="entry name" value="FN3_sf"/>
</dbReference>